<dbReference type="HOGENOM" id="CLU_100663_0_0_1"/>
<dbReference type="GeneID" id="19307834"/>
<dbReference type="AlphaFoldDB" id="S7RZB5"/>
<dbReference type="STRING" id="670483.S7RZB5"/>
<dbReference type="RefSeq" id="XP_007860772.1">
    <property type="nucleotide sequence ID" value="XM_007862581.1"/>
</dbReference>
<dbReference type="OMA" id="ISMINQP"/>
<organism evidence="1 2">
    <name type="scientific">Gloeophyllum trabeum (strain ATCC 11539 / FP-39264 / Madison 617)</name>
    <name type="common">Brown rot fungus</name>
    <dbReference type="NCBI Taxonomy" id="670483"/>
    <lineage>
        <taxon>Eukaryota</taxon>
        <taxon>Fungi</taxon>
        <taxon>Dikarya</taxon>
        <taxon>Basidiomycota</taxon>
        <taxon>Agaricomycotina</taxon>
        <taxon>Agaricomycetes</taxon>
        <taxon>Gloeophyllales</taxon>
        <taxon>Gloeophyllaceae</taxon>
        <taxon>Gloeophyllum</taxon>
    </lineage>
</organism>
<reference evidence="1 2" key="1">
    <citation type="journal article" date="2012" name="Science">
        <title>The Paleozoic origin of enzymatic lignin decomposition reconstructed from 31 fungal genomes.</title>
        <authorList>
            <person name="Floudas D."/>
            <person name="Binder M."/>
            <person name="Riley R."/>
            <person name="Barry K."/>
            <person name="Blanchette R.A."/>
            <person name="Henrissat B."/>
            <person name="Martinez A.T."/>
            <person name="Otillar R."/>
            <person name="Spatafora J.W."/>
            <person name="Yadav J.S."/>
            <person name="Aerts A."/>
            <person name="Benoit I."/>
            <person name="Boyd A."/>
            <person name="Carlson A."/>
            <person name="Copeland A."/>
            <person name="Coutinho P.M."/>
            <person name="de Vries R.P."/>
            <person name="Ferreira P."/>
            <person name="Findley K."/>
            <person name="Foster B."/>
            <person name="Gaskell J."/>
            <person name="Glotzer D."/>
            <person name="Gorecki P."/>
            <person name="Heitman J."/>
            <person name="Hesse C."/>
            <person name="Hori C."/>
            <person name="Igarashi K."/>
            <person name="Jurgens J.A."/>
            <person name="Kallen N."/>
            <person name="Kersten P."/>
            <person name="Kohler A."/>
            <person name="Kuees U."/>
            <person name="Kumar T.K.A."/>
            <person name="Kuo A."/>
            <person name="LaButti K."/>
            <person name="Larrondo L.F."/>
            <person name="Lindquist E."/>
            <person name="Ling A."/>
            <person name="Lombard V."/>
            <person name="Lucas S."/>
            <person name="Lundell T."/>
            <person name="Martin R."/>
            <person name="McLaughlin D.J."/>
            <person name="Morgenstern I."/>
            <person name="Morin E."/>
            <person name="Murat C."/>
            <person name="Nagy L.G."/>
            <person name="Nolan M."/>
            <person name="Ohm R.A."/>
            <person name="Patyshakuliyeva A."/>
            <person name="Rokas A."/>
            <person name="Ruiz-Duenas F.J."/>
            <person name="Sabat G."/>
            <person name="Salamov A."/>
            <person name="Samejima M."/>
            <person name="Schmutz J."/>
            <person name="Slot J.C."/>
            <person name="St John F."/>
            <person name="Stenlid J."/>
            <person name="Sun H."/>
            <person name="Sun S."/>
            <person name="Syed K."/>
            <person name="Tsang A."/>
            <person name="Wiebenga A."/>
            <person name="Young D."/>
            <person name="Pisabarro A."/>
            <person name="Eastwood D.C."/>
            <person name="Martin F."/>
            <person name="Cullen D."/>
            <person name="Grigoriev I.V."/>
            <person name="Hibbett D.S."/>
        </authorList>
    </citation>
    <scope>NUCLEOTIDE SEQUENCE [LARGE SCALE GENOMIC DNA]</scope>
    <source>
        <strain evidence="1 2">ATCC 11539</strain>
    </source>
</reference>
<proteinExistence type="predicted"/>
<evidence type="ECO:0000313" key="2">
    <source>
        <dbReference type="Proteomes" id="UP000030669"/>
    </source>
</evidence>
<dbReference type="Proteomes" id="UP000030669">
    <property type="component" value="Unassembled WGS sequence"/>
</dbReference>
<dbReference type="EMBL" id="KB469296">
    <property type="protein sequence ID" value="EPQ60340.1"/>
    <property type="molecule type" value="Genomic_DNA"/>
</dbReference>
<dbReference type="OrthoDB" id="298939at2759"/>
<evidence type="ECO:0000313" key="1">
    <source>
        <dbReference type="EMBL" id="EPQ60340.1"/>
    </source>
</evidence>
<sequence>MVEFNTPNSGSGFREGLRIAPEVLTPGGGTRVQRSRHLSLNEGRLTRQPTLLSVGCSPATNAAELKYLLGNSNTKLKAKAKLGPSPGSASTLGSTSDGPKIYLEQAKARARVELDIILSNDTCVQGGVLKGQVNLCIRKRSKKEAPILLSDVKLRIVGFECIQNRDGRHIFYQYAVALNAVAPALSPIYVSGPDTEGYMEAKEGLHRVPFAVTLPIESEYGSPKGVLTLPSGVAVRYIVMR</sequence>
<accession>S7RZB5</accession>
<dbReference type="eggNOG" id="ENOG502RWPB">
    <property type="taxonomic scope" value="Eukaryota"/>
</dbReference>
<dbReference type="KEGG" id="gtr:GLOTRDRAFT_67869"/>
<keyword evidence="2" id="KW-1185">Reference proteome</keyword>
<name>S7RZB5_GLOTA</name>
<protein>
    <submittedName>
        <fullName evidence="1">Uncharacterized protein</fullName>
    </submittedName>
</protein>
<gene>
    <name evidence="1" type="ORF">GLOTRDRAFT_67869</name>
</gene>